<feature type="region of interest" description="Disordered" evidence="1">
    <location>
        <begin position="145"/>
        <end position="186"/>
    </location>
</feature>
<dbReference type="EMBL" id="ML119667">
    <property type="protein sequence ID" value="RPA82987.1"/>
    <property type="molecule type" value="Genomic_DNA"/>
</dbReference>
<dbReference type="Proteomes" id="UP000275078">
    <property type="component" value="Unassembled WGS sequence"/>
</dbReference>
<dbReference type="AlphaFoldDB" id="A0A3N4IC23"/>
<feature type="compositionally biased region" description="Basic and acidic residues" evidence="1">
    <location>
        <begin position="248"/>
        <end position="291"/>
    </location>
</feature>
<name>A0A3N4IC23_ASCIM</name>
<feature type="compositionally biased region" description="Basic and acidic residues" evidence="1">
    <location>
        <begin position="360"/>
        <end position="381"/>
    </location>
</feature>
<protein>
    <recommendedName>
        <fullName evidence="4">Glycine zipper 2TM domain-containing protein</fullName>
    </recommendedName>
</protein>
<dbReference type="STRING" id="1160509.A0A3N4IC23"/>
<keyword evidence="3" id="KW-1185">Reference proteome</keyword>
<evidence type="ECO:0008006" key="4">
    <source>
        <dbReference type="Google" id="ProtNLM"/>
    </source>
</evidence>
<evidence type="ECO:0000256" key="1">
    <source>
        <dbReference type="SAM" id="MobiDB-lite"/>
    </source>
</evidence>
<feature type="region of interest" description="Disordered" evidence="1">
    <location>
        <begin position="1"/>
        <end position="117"/>
    </location>
</feature>
<feature type="compositionally biased region" description="Pro residues" evidence="1">
    <location>
        <begin position="103"/>
        <end position="113"/>
    </location>
</feature>
<sequence>MSAQDYYGSNPSGPPPAQYHAPAEGTYPPPHGGSTDRSAPGPPALNPFAPGIPPPSPRGYGYGPPPTSPLPNGAYPPPPTPSYAPSSHIEMPTMPTDPDDPHYPPQPGYPPAPAGFGIAGYHGPPPATYGAPAYGAASPAAYGAPAPPPQAHYGNQVQRDGEPVSEYYRPEHFNQSGEVGPDGERGLMGFVAGAAGGGALAHKAAGAGKGATFLAAIAGGVAGHLAEEKLKGGKDKEKDKKKKKKSKDGKSKKSKDRSERSERGGSRERSRSRDRERKERPDKDSKEYKEYKKAKKEKKRLAEIAAAGGAGYSVRSESEYGRHRALSNDSDRSRGSGGLFEGRSEGGGHIFRVSPSSRPSSDRRYVERGGERSERWGEKDYSTSYATARGDGVDRRPGLGDPERVSRMDSFNEGAGYARGDSEDEEESSEGSEAYYSDEEDRRRAYPGGGRDYTGQNYDDYRRREGLIVNAQRRE</sequence>
<feature type="region of interest" description="Disordered" evidence="1">
    <location>
        <begin position="226"/>
        <end position="475"/>
    </location>
</feature>
<organism evidence="2 3">
    <name type="scientific">Ascobolus immersus RN42</name>
    <dbReference type="NCBI Taxonomy" id="1160509"/>
    <lineage>
        <taxon>Eukaryota</taxon>
        <taxon>Fungi</taxon>
        <taxon>Dikarya</taxon>
        <taxon>Ascomycota</taxon>
        <taxon>Pezizomycotina</taxon>
        <taxon>Pezizomycetes</taxon>
        <taxon>Pezizales</taxon>
        <taxon>Ascobolaceae</taxon>
        <taxon>Ascobolus</taxon>
    </lineage>
</organism>
<feature type="compositionally biased region" description="Low complexity" evidence="1">
    <location>
        <begin position="83"/>
        <end position="96"/>
    </location>
</feature>
<feature type="compositionally biased region" description="Pro residues" evidence="1">
    <location>
        <begin position="40"/>
        <end position="82"/>
    </location>
</feature>
<feature type="compositionally biased region" description="Basic and acidic residues" evidence="1">
    <location>
        <begin position="391"/>
        <end position="407"/>
    </location>
</feature>
<proteinExistence type="predicted"/>
<accession>A0A3N4IC23</accession>
<reference evidence="2 3" key="1">
    <citation type="journal article" date="2018" name="Nat. Ecol. Evol.">
        <title>Pezizomycetes genomes reveal the molecular basis of ectomycorrhizal truffle lifestyle.</title>
        <authorList>
            <person name="Murat C."/>
            <person name="Payen T."/>
            <person name="Noel B."/>
            <person name="Kuo A."/>
            <person name="Morin E."/>
            <person name="Chen J."/>
            <person name="Kohler A."/>
            <person name="Krizsan K."/>
            <person name="Balestrini R."/>
            <person name="Da Silva C."/>
            <person name="Montanini B."/>
            <person name="Hainaut M."/>
            <person name="Levati E."/>
            <person name="Barry K.W."/>
            <person name="Belfiori B."/>
            <person name="Cichocki N."/>
            <person name="Clum A."/>
            <person name="Dockter R.B."/>
            <person name="Fauchery L."/>
            <person name="Guy J."/>
            <person name="Iotti M."/>
            <person name="Le Tacon F."/>
            <person name="Lindquist E.A."/>
            <person name="Lipzen A."/>
            <person name="Malagnac F."/>
            <person name="Mello A."/>
            <person name="Molinier V."/>
            <person name="Miyauchi S."/>
            <person name="Poulain J."/>
            <person name="Riccioni C."/>
            <person name="Rubini A."/>
            <person name="Sitrit Y."/>
            <person name="Splivallo R."/>
            <person name="Traeger S."/>
            <person name="Wang M."/>
            <person name="Zifcakova L."/>
            <person name="Wipf D."/>
            <person name="Zambonelli A."/>
            <person name="Paolocci F."/>
            <person name="Nowrousian M."/>
            <person name="Ottonello S."/>
            <person name="Baldrian P."/>
            <person name="Spatafora J.W."/>
            <person name="Henrissat B."/>
            <person name="Nagy L.G."/>
            <person name="Aury J.M."/>
            <person name="Wincker P."/>
            <person name="Grigoriev I.V."/>
            <person name="Bonfante P."/>
            <person name="Martin F.M."/>
        </authorList>
    </citation>
    <scope>NUCLEOTIDE SEQUENCE [LARGE SCALE GENOMIC DNA]</scope>
    <source>
        <strain evidence="2 3">RN42</strain>
    </source>
</reference>
<gene>
    <name evidence="2" type="ORF">BJ508DRAFT_77325</name>
</gene>
<feature type="compositionally biased region" description="Polar residues" evidence="1">
    <location>
        <begin position="1"/>
        <end position="11"/>
    </location>
</feature>
<evidence type="ECO:0000313" key="3">
    <source>
        <dbReference type="Proteomes" id="UP000275078"/>
    </source>
</evidence>
<feature type="compositionally biased region" description="Basic and acidic residues" evidence="1">
    <location>
        <begin position="459"/>
        <end position="475"/>
    </location>
</feature>
<feature type="compositionally biased region" description="Gly residues" evidence="1">
    <location>
        <begin position="335"/>
        <end position="349"/>
    </location>
</feature>
<feature type="compositionally biased region" description="Basic and acidic residues" evidence="1">
    <location>
        <begin position="226"/>
        <end position="238"/>
    </location>
</feature>
<evidence type="ECO:0000313" key="2">
    <source>
        <dbReference type="EMBL" id="RPA82987.1"/>
    </source>
</evidence>